<dbReference type="InterPro" id="IPR009799">
    <property type="entry name" value="EthD_dom"/>
</dbReference>
<organism evidence="1 2">
    <name type="scientific">Algibacter lectus</name>
    <dbReference type="NCBI Taxonomy" id="221126"/>
    <lineage>
        <taxon>Bacteria</taxon>
        <taxon>Pseudomonadati</taxon>
        <taxon>Bacteroidota</taxon>
        <taxon>Flavobacteriia</taxon>
        <taxon>Flavobacteriales</taxon>
        <taxon>Flavobacteriaceae</taxon>
        <taxon>Algibacter</taxon>
    </lineage>
</organism>
<evidence type="ECO:0000313" key="2">
    <source>
        <dbReference type="Proteomes" id="UP000029643"/>
    </source>
</evidence>
<reference evidence="1 2" key="1">
    <citation type="journal article" date="2014" name="Genome Announc.">
        <title>Draft Genome Sequences of Marine Flavobacterium Algibacter lectus Strains SS8 and NR4.</title>
        <authorList>
            <person name="Takatani N."/>
            <person name="Nakanishi M."/>
            <person name="Meirelles P."/>
            <person name="Mino S."/>
            <person name="Suda W."/>
            <person name="Oshima K."/>
            <person name="Hattori M."/>
            <person name="Ohkuma M."/>
            <person name="Hosokawa M."/>
            <person name="Miyashita K."/>
            <person name="Thompson F.L."/>
            <person name="Niwa A."/>
            <person name="Sawabe T."/>
            <person name="Sawabe T."/>
        </authorList>
    </citation>
    <scope>NUCLEOTIDE SEQUENCE [LARGE SCALE GENOMIC DNA]</scope>
    <source>
        <strain evidence="2">JCM19274</strain>
    </source>
</reference>
<dbReference type="GO" id="GO:0016491">
    <property type="term" value="F:oxidoreductase activity"/>
    <property type="evidence" value="ECO:0007669"/>
    <property type="project" value="InterPro"/>
</dbReference>
<protein>
    <recommendedName>
        <fullName evidence="3">Antibiotic biosynthesis monooxygenase</fullName>
    </recommendedName>
</protein>
<evidence type="ECO:0008006" key="3">
    <source>
        <dbReference type="Google" id="ProtNLM"/>
    </source>
</evidence>
<evidence type="ECO:0000313" key="1">
    <source>
        <dbReference type="EMBL" id="GAL81600.1"/>
    </source>
</evidence>
<dbReference type="SUPFAM" id="SSF54909">
    <property type="entry name" value="Dimeric alpha+beta barrel"/>
    <property type="match status" value="1"/>
</dbReference>
<dbReference type="EMBL" id="BBNU01000017">
    <property type="protein sequence ID" value="GAL81600.1"/>
    <property type="molecule type" value="Genomic_DNA"/>
</dbReference>
<dbReference type="NCBIfam" id="TIGR02118">
    <property type="entry name" value="EthD family reductase"/>
    <property type="match status" value="1"/>
</dbReference>
<dbReference type="InterPro" id="IPR011008">
    <property type="entry name" value="Dimeric_a/b-barrel"/>
</dbReference>
<dbReference type="RefSeq" id="WP_193747280.1">
    <property type="nucleotide sequence ID" value="NZ_BBNU01000017.1"/>
</dbReference>
<accession>A0A090WWV2</accession>
<dbReference type="Gene3D" id="3.30.70.100">
    <property type="match status" value="1"/>
</dbReference>
<gene>
    <name evidence="1" type="ORF">JCM19274_445</name>
</gene>
<dbReference type="Proteomes" id="UP000029643">
    <property type="component" value="Unassembled WGS sequence"/>
</dbReference>
<dbReference type="AlphaFoldDB" id="A0A090WWV2"/>
<sequence>MVIANLVFKSMETFQQSFGANAEAILADLPNFTNVKPQVQISEVV</sequence>
<dbReference type="STRING" id="221126.SAMN04489722_11435"/>
<proteinExistence type="predicted"/>
<name>A0A090WWV2_9FLAO</name>
<comment type="caution">
    <text evidence="1">The sequence shown here is derived from an EMBL/GenBank/DDBJ whole genome shotgun (WGS) entry which is preliminary data.</text>
</comment>